<protein>
    <submittedName>
        <fullName evidence="1">Uncharacterized protein</fullName>
    </submittedName>
</protein>
<keyword evidence="2" id="KW-1185">Reference proteome</keyword>
<accession>A0ACB8TR96</accession>
<evidence type="ECO:0000313" key="2">
    <source>
        <dbReference type="Proteomes" id="UP001055072"/>
    </source>
</evidence>
<proteinExistence type="predicted"/>
<dbReference type="Proteomes" id="UP001055072">
    <property type="component" value="Unassembled WGS sequence"/>
</dbReference>
<comment type="caution">
    <text evidence="1">The sequence shown here is derived from an EMBL/GenBank/DDBJ whole genome shotgun (WGS) entry which is preliminary data.</text>
</comment>
<dbReference type="EMBL" id="MU274942">
    <property type="protein sequence ID" value="KAI0084469.1"/>
    <property type="molecule type" value="Genomic_DNA"/>
</dbReference>
<evidence type="ECO:0000313" key="1">
    <source>
        <dbReference type="EMBL" id="KAI0084469.1"/>
    </source>
</evidence>
<sequence length="465" mass="53594">MSLPNRQDCTAQLPDEILDSIIWSTGPRYATAVTRTIYPEKRNWLSCASVCRRWHRITLPHSFRYLRVMETNYMNDYSERTASNFYLFLQENPPIANLVQEVNFIRVAANMKVFCSILDALPNLQCLALHDSIVDAELEVGLDTCRARTTSRTLDKLVYWSGACEVIDCTPEVCGMQLPQLLSLFSEVGEFEAHGGCSNEHEIPSKLEGVAPQIHSFNTISDLEYYHTLRRLGLFDHLTCLQLTLSQFSRVGPYGNEFLNAVGRTQTLRELRLSYTQRVDERSFNLGSQLPATMANLVRDGLVACSGSLHGFRLDMKTWITRARLTTEENARRIFHLGFLIGLEIIALLDVDQIQHVSFRYFVGCAHHCRPQDIRGLDWARLRDICRRIVDLRSFNLDIFDKEAQKDHFRACAHDEMKQLEPEFRDVMTYGEPRDFFRCDDPTCAWYSGKRLNSYITVHDILKGR</sequence>
<organism evidence="1 2">
    <name type="scientific">Irpex rosettiformis</name>
    <dbReference type="NCBI Taxonomy" id="378272"/>
    <lineage>
        <taxon>Eukaryota</taxon>
        <taxon>Fungi</taxon>
        <taxon>Dikarya</taxon>
        <taxon>Basidiomycota</taxon>
        <taxon>Agaricomycotina</taxon>
        <taxon>Agaricomycetes</taxon>
        <taxon>Polyporales</taxon>
        <taxon>Irpicaceae</taxon>
        <taxon>Irpex</taxon>
    </lineage>
</organism>
<gene>
    <name evidence="1" type="ORF">BDY19DRAFT_971279</name>
</gene>
<reference evidence="1" key="1">
    <citation type="journal article" date="2021" name="Environ. Microbiol.">
        <title>Gene family expansions and transcriptome signatures uncover fungal adaptations to wood decay.</title>
        <authorList>
            <person name="Hage H."/>
            <person name="Miyauchi S."/>
            <person name="Viragh M."/>
            <person name="Drula E."/>
            <person name="Min B."/>
            <person name="Chaduli D."/>
            <person name="Navarro D."/>
            <person name="Favel A."/>
            <person name="Norest M."/>
            <person name="Lesage-Meessen L."/>
            <person name="Balint B."/>
            <person name="Merenyi Z."/>
            <person name="de Eugenio L."/>
            <person name="Morin E."/>
            <person name="Martinez A.T."/>
            <person name="Baldrian P."/>
            <person name="Stursova M."/>
            <person name="Martinez M.J."/>
            <person name="Novotny C."/>
            <person name="Magnuson J.K."/>
            <person name="Spatafora J.W."/>
            <person name="Maurice S."/>
            <person name="Pangilinan J."/>
            <person name="Andreopoulos W."/>
            <person name="LaButti K."/>
            <person name="Hundley H."/>
            <person name="Na H."/>
            <person name="Kuo A."/>
            <person name="Barry K."/>
            <person name="Lipzen A."/>
            <person name="Henrissat B."/>
            <person name="Riley R."/>
            <person name="Ahrendt S."/>
            <person name="Nagy L.G."/>
            <person name="Grigoriev I.V."/>
            <person name="Martin F."/>
            <person name="Rosso M.N."/>
        </authorList>
    </citation>
    <scope>NUCLEOTIDE SEQUENCE</scope>
    <source>
        <strain evidence="1">CBS 384.51</strain>
    </source>
</reference>
<name>A0ACB8TR96_9APHY</name>